<evidence type="ECO:0000256" key="3">
    <source>
        <dbReference type="ARBA" id="ARBA00022737"/>
    </source>
</evidence>
<keyword evidence="2" id="KW-0853">WD repeat</keyword>
<comment type="caution">
    <text evidence="7">The sequence shown here is derived from an EMBL/GenBank/DDBJ whole genome shotgun (WGS) entry which is preliminary data.</text>
</comment>
<dbReference type="SUPFAM" id="SSF50978">
    <property type="entry name" value="WD40 repeat-like"/>
    <property type="match status" value="1"/>
</dbReference>
<dbReference type="AlphaFoldDB" id="A0A423W8I8"/>
<keyword evidence="3" id="KW-0677">Repeat</keyword>
<dbReference type="InterPro" id="IPR050505">
    <property type="entry name" value="WDR55/POC1"/>
</dbReference>
<evidence type="ECO:0000313" key="8">
    <source>
        <dbReference type="Proteomes" id="UP000284375"/>
    </source>
</evidence>
<dbReference type="PANTHER" id="PTHR44019">
    <property type="entry name" value="WD REPEAT-CONTAINING PROTEIN 55"/>
    <property type="match status" value="1"/>
</dbReference>
<accession>A0A423W8I8</accession>
<protein>
    <recommendedName>
        <fullName evidence="4">WD repeat-containing protein JIP5</fullName>
    </recommendedName>
    <alternativeName>
        <fullName evidence="5">WD repeat-containing protein jip5</fullName>
    </alternativeName>
</protein>
<name>A0A423W8I8_CYTCH</name>
<evidence type="ECO:0000313" key="7">
    <source>
        <dbReference type="EMBL" id="ROV99661.1"/>
    </source>
</evidence>
<organism evidence="7 8">
    <name type="scientific">Cytospora chrysosperma</name>
    <name type="common">Cytospora canker fungus</name>
    <name type="synonym">Sphaeria chrysosperma</name>
    <dbReference type="NCBI Taxonomy" id="252740"/>
    <lineage>
        <taxon>Eukaryota</taxon>
        <taxon>Fungi</taxon>
        <taxon>Dikarya</taxon>
        <taxon>Ascomycota</taxon>
        <taxon>Pezizomycotina</taxon>
        <taxon>Sordariomycetes</taxon>
        <taxon>Sordariomycetidae</taxon>
        <taxon>Diaporthales</taxon>
        <taxon>Cytosporaceae</taxon>
        <taxon>Cytospora</taxon>
    </lineage>
</organism>
<dbReference type="SMART" id="SM00320">
    <property type="entry name" value="WD40"/>
    <property type="match status" value="3"/>
</dbReference>
<proteinExistence type="inferred from homology"/>
<feature type="region of interest" description="Disordered" evidence="6">
    <location>
        <begin position="362"/>
        <end position="438"/>
    </location>
</feature>
<dbReference type="Gene3D" id="2.130.10.10">
    <property type="entry name" value="YVTN repeat-like/Quinoprotein amine dehydrogenase"/>
    <property type="match status" value="2"/>
</dbReference>
<feature type="compositionally biased region" description="Acidic residues" evidence="6">
    <location>
        <begin position="396"/>
        <end position="409"/>
    </location>
</feature>
<dbReference type="Proteomes" id="UP000284375">
    <property type="component" value="Unassembled WGS sequence"/>
</dbReference>
<evidence type="ECO:0000256" key="2">
    <source>
        <dbReference type="ARBA" id="ARBA00022574"/>
    </source>
</evidence>
<keyword evidence="8" id="KW-1185">Reference proteome</keyword>
<dbReference type="EMBL" id="LJZO01000010">
    <property type="protein sequence ID" value="ROV99661.1"/>
    <property type="molecule type" value="Genomic_DNA"/>
</dbReference>
<dbReference type="InterPro" id="IPR036322">
    <property type="entry name" value="WD40_repeat_dom_sf"/>
</dbReference>
<dbReference type="InterPro" id="IPR001680">
    <property type="entry name" value="WD40_rpt"/>
</dbReference>
<evidence type="ECO:0000256" key="5">
    <source>
        <dbReference type="ARBA" id="ARBA00039514"/>
    </source>
</evidence>
<evidence type="ECO:0000256" key="6">
    <source>
        <dbReference type="SAM" id="MobiDB-lite"/>
    </source>
</evidence>
<sequence>MFENLCTLPLASDLFTQAVHPTEPLLTVGLSSGHVETFRIPSSETGPEDDVDENSSITSGKGLVKSLWSTRRHKGSCRSLAYSHDGQSLYSAGTDSIVKHFSPETGQVLSKINIPPRGSNPDDPAVMHVLSPQNLLVGTDSGALYIYDLRDKLRADKDPGSKDPIGSMGHAPVRKHFPHDDYLTSLTPLPPSAESTSGFPRQWVSTGGTTLAVTDIRSGIITRSEDQEDELLCATLIPSGLGPKKLRSNAVVAVGTGSGVLTIWDRGSWDDQQERIHVAGGRGKKDGESLDCIVRLPDELGWGKKVAIGVGDGTVAIVDLKARETQAVLRHDDVEGVVAVSFDCEGRLISGGGKVVKVWAEADEDQAEEEEEEEEADREEDRAAGGNSNGKRPADSDDSDDGSDDDSDSDSDRPRPKKKNKKGGRGSQPKGVAFPGLD</sequence>
<dbReference type="PANTHER" id="PTHR44019:SF20">
    <property type="entry name" value="WD REPEAT-CONTAINING PROTEIN 55"/>
    <property type="match status" value="1"/>
</dbReference>
<dbReference type="OrthoDB" id="2288928at2759"/>
<feature type="compositionally biased region" description="Acidic residues" evidence="6">
    <location>
        <begin position="362"/>
        <end position="378"/>
    </location>
</feature>
<evidence type="ECO:0000256" key="4">
    <source>
        <dbReference type="ARBA" id="ARBA00039238"/>
    </source>
</evidence>
<dbReference type="InterPro" id="IPR015943">
    <property type="entry name" value="WD40/YVTN_repeat-like_dom_sf"/>
</dbReference>
<gene>
    <name evidence="7" type="ORF">VSDG_03085</name>
</gene>
<evidence type="ECO:0000256" key="1">
    <source>
        <dbReference type="ARBA" id="ARBA00007625"/>
    </source>
</evidence>
<comment type="similarity">
    <text evidence="1">Belongs to the WD repeat WDR55 family.</text>
</comment>
<feature type="compositionally biased region" description="Basic residues" evidence="6">
    <location>
        <begin position="415"/>
        <end position="424"/>
    </location>
</feature>
<reference evidence="7 8" key="1">
    <citation type="submission" date="2015-09" db="EMBL/GenBank/DDBJ databases">
        <title>Host preference determinants of Valsa canker pathogens revealed by comparative genomics.</title>
        <authorList>
            <person name="Yin Z."/>
            <person name="Huang L."/>
        </authorList>
    </citation>
    <scope>NUCLEOTIDE SEQUENCE [LARGE SCALE GENOMIC DNA]</scope>
    <source>
        <strain evidence="7 8">YSFL</strain>
    </source>
</reference>
<dbReference type="STRING" id="252740.A0A423W8I8"/>